<evidence type="ECO:0000256" key="6">
    <source>
        <dbReference type="ARBA" id="ARBA00023136"/>
    </source>
</evidence>
<evidence type="ECO:0000256" key="5">
    <source>
        <dbReference type="ARBA" id="ARBA00023040"/>
    </source>
</evidence>
<dbReference type="Proteomes" id="UP001168821">
    <property type="component" value="Unassembled WGS sequence"/>
</dbReference>
<dbReference type="GO" id="GO:0005886">
    <property type="term" value="C:plasma membrane"/>
    <property type="evidence" value="ECO:0007669"/>
    <property type="project" value="TreeGrafter"/>
</dbReference>
<evidence type="ECO:0000256" key="2">
    <source>
        <dbReference type="ARBA" id="ARBA00010663"/>
    </source>
</evidence>
<organism evidence="13 14">
    <name type="scientific">Zophobas morio</name>
    <dbReference type="NCBI Taxonomy" id="2755281"/>
    <lineage>
        <taxon>Eukaryota</taxon>
        <taxon>Metazoa</taxon>
        <taxon>Ecdysozoa</taxon>
        <taxon>Arthropoda</taxon>
        <taxon>Hexapoda</taxon>
        <taxon>Insecta</taxon>
        <taxon>Pterygota</taxon>
        <taxon>Neoptera</taxon>
        <taxon>Endopterygota</taxon>
        <taxon>Coleoptera</taxon>
        <taxon>Polyphaga</taxon>
        <taxon>Cucujiformia</taxon>
        <taxon>Tenebrionidae</taxon>
        <taxon>Zophobas</taxon>
    </lineage>
</organism>
<proteinExistence type="inferred from homology"/>
<evidence type="ECO:0000256" key="7">
    <source>
        <dbReference type="ARBA" id="ARBA00023170"/>
    </source>
</evidence>
<keyword evidence="14" id="KW-1185">Reference proteome</keyword>
<comment type="similarity">
    <text evidence="2 9">Belongs to the G-protein coupled receptor 1 family.</text>
</comment>
<evidence type="ECO:0000256" key="4">
    <source>
        <dbReference type="ARBA" id="ARBA00022989"/>
    </source>
</evidence>
<feature type="transmembrane region" description="Helical" evidence="11">
    <location>
        <begin position="259"/>
        <end position="279"/>
    </location>
</feature>
<feature type="transmembrane region" description="Helical" evidence="11">
    <location>
        <begin position="299"/>
        <end position="327"/>
    </location>
</feature>
<evidence type="ECO:0000256" key="1">
    <source>
        <dbReference type="ARBA" id="ARBA00004141"/>
    </source>
</evidence>
<dbReference type="PROSITE" id="PS50262">
    <property type="entry name" value="G_PROTEIN_RECEP_F1_2"/>
    <property type="match status" value="1"/>
</dbReference>
<evidence type="ECO:0000313" key="14">
    <source>
        <dbReference type="Proteomes" id="UP001168821"/>
    </source>
</evidence>
<sequence length="498" mass="55867">MTALWNATAFNTTLSENLTLSDEDDIFYPPSLVIPITVVYAIIFLIGVVGNVSTCIVISCNKSMHTATNYYLFSLAISDMLLLISALPPEMYRIWSPTTYIFGEAFCILQGFAAETSANATVLTITAFTVERYVAICHPFLSHTMSKLSRAIRYIVIIWIVALCLAAPQAIQFGVIYEQKNGIQYSRCTVVSNFFEHAFEISTFVFFVGPMTLITVLYVLIGIQLRKSKSMGVVRKGSTRSSNSCEPGKGRHSAAQKRVVKMLVAVVAAFFICWAPFHAQRLLAVYLSNASKEAQETTMTIYMVLMHASGILYFMSTTINPVLYNIMSNRFREAFKKTFSDLWHRPSPRPPTQTYSVLSRCAPNARQFQRSVSDGAERINEELNLKPTKSYHFLGCNKVKQDSSTIIDCKTLQPIVLSESKPTLTTSIESSQKSSKGAKGGKFRIFRLWGAKKKKEFRRQSSAESNTISNSSLQDMDEMEYSSSDLVRYMEEINEDIA</sequence>
<feature type="region of interest" description="Disordered" evidence="10">
    <location>
        <begin position="457"/>
        <end position="477"/>
    </location>
</feature>
<dbReference type="SUPFAM" id="SSF81321">
    <property type="entry name" value="Family A G protein-coupled receptor-like"/>
    <property type="match status" value="1"/>
</dbReference>
<keyword evidence="4 11" id="KW-1133">Transmembrane helix</keyword>
<dbReference type="GO" id="GO:0008188">
    <property type="term" value="F:neuropeptide receptor activity"/>
    <property type="evidence" value="ECO:0007669"/>
    <property type="project" value="TreeGrafter"/>
</dbReference>
<evidence type="ECO:0000256" key="11">
    <source>
        <dbReference type="SAM" id="Phobius"/>
    </source>
</evidence>
<dbReference type="PRINTS" id="PR00237">
    <property type="entry name" value="GPCRRHODOPSN"/>
</dbReference>
<dbReference type="SMART" id="SM01381">
    <property type="entry name" value="7TM_GPCR_Srsx"/>
    <property type="match status" value="1"/>
</dbReference>
<dbReference type="Gene3D" id="1.20.1070.10">
    <property type="entry name" value="Rhodopsin 7-helix transmembrane proteins"/>
    <property type="match status" value="1"/>
</dbReference>
<keyword evidence="7 9" id="KW-0675">Receptor</keyword>
<dbReference type="Pfam" id="PF00001">
    <property type="entry name" value="7tm_1"/>
    <property type="match status" value="1"/>
</dbReference>
<dbReference type="AlphaFoldDB" id="A0AA38HPU1"/>
<dbReference type="PANTHER" id="PTHR24243">
    <property type="entry name" value="G-PROTEIN COUPLED RECEPTOR"/>
    <property type="match status" value="1"/>
</dbReference>
<evidence type="ECO:0000256" key="3">
    <source>
        <dbReference type="ARBA" id="ARBA00022692"/>
    </source>
</evidence>
<name>A0AA38HPU1_9CUCU</name>
<dbReference type="InterPro" id="IPR000276">
    <property type="entry name" value="GPCR_Rhodpsn"/>
</dbReference>
<comment type="subcellular location">
    <subcellularLocation>
        <location evidence="1">Membrane</location>
        <topology evidence="1">Multi-pass membrane protein</topology>
    </subcellularLocation>
</comment>
<evidence type="ECO:0000256" key="10">
    <source>
        <dbReference type="SAM" id="MobiDB-lite"/>
    </source>
</evidence>
<dbReference type="CDD" id="cd15134">
    <property type="entry name" value="7tmA_capaR"/>
    <property type="match status" value="1"/>
</dbReference>
<feature type="transmembrane region" description="Helical" evidence="11">
    <location>
        <begin position="108"/>
        <end position="130"/>
    </location>
</feature>
<protein>
    <recommendedName>
        <fullName evidence="12">G-protein coupled receptors family 1 profile domain-containing protein</fullName>
    </recommendedName>
</protein>
<dbReference type="PANTHER" id="PTHR24243:SF208">
    <property type="entry name" value="PYROKININ-1 RECEPTOR"/>
    <property type="match status" value="1"/>
</dbReference>
<evidence type="ECO:0000256" key="9">
    <source>
        <dbReference type="RuleBase" id="RU000688"/>
    </source>
</evidence>
<evidence type="ECO:0000256" key="8">
    <source>
        <dbReference type="ARBA" id="ARBA00023224"/>
    </source>
</evidence>
<feature type="compositionally biased region" description="Low complexity" evidence="10">
    <location>
        <begin position="462"/>
        <end position="472"/>
    </location>
</feature>
<dbReference type="EMBL" id="JALNTZ010000009">
    <property type="protein sequence ID" value="KAJ3641665.1"/>
    <property type="molecule type" value="Genomic_DNA"/>
</dbReference>
<feature type="transmembrane region" description="Helical" evidence="11">
    <location>
        <begin position="70"/>
        <end position="88"/>
    </location>
</feature>
<keyword evidence="6 11" id="KW-0472">Membrane</keyword>
<keyword evidence="8 9" id="KW-0807">Transducer</keyword>
<keyword evidence="3 9" id="KW-0812">Transmembrane</keyword>
<feature type="domain" description="G-protein coupled receptors family 1 profile" evidence="12">
    <location>
        <begin position="50"/>
        <end position="324"/>
    </location>
</feature>
<evidence type="ECO:0000313" key="13">
    <source>
        <dbReference type="EMBL" id="KAJ3641665.1"/>
    </source>
</evidence>
<keyword evidence="5 9" id="KW-0297">G-protein coupled receptor</keyword>
<reference evidence="13" key="1">
    <citation type="journal article" date="2023" name="G3 (Bethesda)">
        <title>Whole genome assemblies of Zophobas morio and Tenebrio molitor.</title>
        <authorList>
            <person name="Kaur S."/>
            <person name="Stinson S.A."/>
            <person name="diCenzo G.C."/>
        </authorList>
    </citation>
    <scope>NUCLEOTIDE SEQUENCE</scope>
    <source>
        <strain evidence="13">QUZm001</strain>
    </source>
</reference>
<feature type="transmembrane region" description="Helical" evidence="11">
    <location>
        <begin position="32"/>
        <end position="58"/>
    </location>
</feature>
<gene>
    <name evidence="13" type="ORF">Zmor_028150</name>
</gene>
<comment type="caution">
    <text evidence="13">The sequence shown here is derived from an EMBL/GenBank/DDBJ whole genome shotgun (WGS) entry which is preliminary data.</text>
</comment>
<evidence type="ECO:0000259" key="12">
    <source>
        <dbReference type="PROSITE" id="PS50262"/>
    </source>
</evidence>
<feature type="transmembrane region" description="Helical" evidence="11">
    <location>
        <begin position="151"/>
        <end position="171"/>
    </location>
</feature>
<dbReference type="InterPro" id="IPR017452">
    <property type="entry name" value="GPCR_Rhodpsn_7TM"/>
</dbReference>
<dbReference type="PROSITE" id="PS00237">
    <property type="entry name" value="G_PROTEIN_RECEP_F1_1"/>
    <property type="match status" value="1"/>
</dbReference>
<feature type="transmembrane region" description="Helical" evidence="11">
    <location>
        <begin position="201"/>
        <end position="221"/>
    </location>
</feature>
<accession>A0AA38HPU1</accession>